<dbReference type="RefSeq" id="WP_146440915.1">
    <property type="nucleotide sequence ID" value="NZ_SJPL01000002.1"/>
</dbReference>
<accession>A0A5C5XSX6</accession>
<feature type="coiled-coil region" evidence="1">
    <location>
        <begin position="68"/>
        <end position="102"/>
    </location>
</feature>
<keyword evidence="1" id="KW-0175">Coiled coil</keyword>
<organism evidence="3 4">
    <name type="scientific">Crateriforma conspicua</name>
    <dbReference type="NCBI Taxonomy" id="2527996"/>
    <lineage>
        <taxon>Bacteria</taxon>
        <taxon>Pseudomonadati</taxon>
        <taxon>Planctomycetota</taxon>
        <taxon>Planctomycetia</taxon>
        <taxon>Planctomycetales</taxon>
        <taxon>Planctomycetaceae</taxon>
        <taxon>Crateriforma</taxon>
    </lineage>
</organism>
<feature type="region of interest" description="Disordered" evidence="2">
    <location>
        <begin position="30"/>
        <end position="51"/>
    </location>
</feature>
<protein>
    <submittedName>
        <fullName evidence="3">Uncharacterized protein</fullName>
    </submittedName>
</protein>
<evidence type="ECO:0000313" key="3">
    <source>
        <dbReference type="EMBL" id="TWT65641.1"/>
    </source>
</evidence>
<dbReference type="AlphaFoldDB" id="A0A5C5XSX6"/>
<proteinExistence type="predicted"/>
<comment type="caution">
    <text evidence="3">The sequence shown here is derived from an EMBL/GenBank/DDBJ whole genome shotgun (WGS) entry which is preliminary data.</text>
</comment>
<reference evidence="3 4" key="1">
    <citation type="submission" date="2019-02" db="EMBL/GenBank/DDBJ databases">
        <title>Deep-cultivation of Planctomycetes and their phenomic and genomic characterization uncovers novel biology.</title>
        <authorList>
            <person name="Wiegand S."/>
            <person name="Jogler M."/>
            <person name="Boedeker C."/>
            <person name="Pinto D."/>
            <person name="Vollmers J."/>
            <person name="Rivas-Marin E."/>
            <person name="Kohn T."/>
            <person name="Peeters S.H."/>
            <person name="Heuer A."/>
            <person name="Rast P."/>
            <person name="Oberbeckmann S."/>
            <person name="Bunk B."/>
            <person name="Jeske O."/>
            <person name="Meyerdierks A."/>
            <person name="Storesund J.E."/>
            <person name="Kallscheuer N."/>
            <person name="Luecker S."/>
            <person name="Lage O.M."/>
            <person name="Pohl T."/>
            <person name="Merkel B.J."/>
            <person name="Hornburger P."/>
            <person name="Mueller R.-W."/>
            <person name="Bruemmer F."/>
            <person name="Labrenz M."/>
            <person name="Spormann A.M."/>
            <person name="Op Den Camp H."/>
            <person name="Overmann J."/>
            <person name="Amann R."/>
            <person name="Jetten M.S.M."/>
            <person name="Mascher T."/>
            <person name="Medema M.H."/>
            <person name="Devos D.P."/>
            <person name="Kaster A.-K."/>
            <person name="Ovreas L."/>
            <person name="Rohde M."/>
            <person name="Galperin M.Y."/>
            <person name="Jogler C."/>
        </authorList>
    </citation>
    <scope>NUCLEOTIDE SEQUENCE [LARGE SCALE GENOMIC DNA]</scope>
    <source>
        <strain evidence="3 4">Pan14r</strain>
    </source>
</reference>
<evidence type="ECO:0000313" key="4">
    <source>
        <dbReference type="Proteomes" id="UP000317238"/>
    </source>
</evidence>
<evidence type="ECO:0000256" key="1">
    <source>
        <dbReference type="SAM" id="Coils"/>
    </source>
</evidence>
<feature type="region of interest" description="Disordered" evidence="2">
    <location>
        <begin position="115"/>
        <end position="143"/>
    </location>
</feature>
<sequence>MLVETPDTLVDEVVVQSGESSVAMSNVEETPEPVEPEGQAINADSVTTPELGDDERRFWMSLEIKGKMAECGREIRSAESRIETLRSDIKEEKELLKGEQIRLTRLAGELADIIDGKPLPTNPNQPANSEDEESSLVNDDWRSMPTDKLLEGIQGLGSKKMEALMEIAPTAGKLEELRGEASMAHKAFREVLPKGFGQTLTDQMEDRLVEHVAKFSQTGNDSPPADNDSDDVADTEGSTNES</sequence>
<name>A0A5C5XSX6_9PLAN</name>
<gene>
    <name evidence="3" type="ORF">Pan14r_51880</name>
</gene>
<dbReference type="EMBL" id="SJPL01000002">
    <property type="protein sequence ID" value="TWT65641.1"/>
    <property type="molecule type" value="Genomic_DNA"/>
</dbReference>
<feature type="region of interest" description="Disordered" evidence="2">
    <location>
        <begin position="212"/>
        <end position="242"/>
    </location>
</feature>
<dbReference type="OrthoDB" id="10006111at2"/>
<keyword evidence="4" id="KW-1185">Reference proteome</keyword>
<dbReference type="Proteomes" id="UP000317238">
    <property type="component" value="Unassembled WGS sequence"/>
</dbReference>
<evidence type="ECO:0000256" key="2">
    <source>
        <dbReference type="SAM" id="MobiDB-lite"/>
    </source>
</evidence>